<name>A0A0K2UKC4_LEPSM</name>
<proteinExistence type="predicted"/>
<accession>A0A0K2UKC4</accession>
<feature type="region of interest" description="Disordered" evidence="1">
    <location>
        <begin position="37"/>
        <end position="56"/>
    </location>
</feature>
<evidence type="ECO:0000313" key="2">
    <source>
        <dbReference type="EMBL" id="CDW38515.1"/>
    </source>
</evidence>
<dbReference type="EMBL" id="HACA01021154">
    <property type="protein sequence ID" value="CDW38515.1"/>
    <property type="molecule type" value="Transcribed_RNA"/>
</dbReference>
<dbReference type="AlphaFoldDB" id="A0A0K2UKC4"/>
<protein>
    <submittedName>
        <fullName evidence="2">Uncharacterized protein</fullName>
    </submittedName>
</protein>
<sequence>VKKGGGDLVSIATVGLSTGDDVIIESYITLYVPENHQRRSRKHAKKYPSNVARSRPTDEDGIIECVDIVEDVYPERKKDYLSQRGKIFS</sequence>
<reference evidence="2" key="1">
    <citation type="submission" date="2014-05" db="EMBL/GenBank/DDBJ databases">
        <authorList>
            <person name="Chronopoulou M."/>
        </authorList>
    </citation>
    <scope>NUCLEOTIDE SEQUENCE</scope>
    <source>
        <tissue evidence="2">Whole organism</tissue>
    </source>
</reference>
<feature type="non-terminal residue" evidence="2">
    <location>
        <position position="1"/>
    </location>
</feature>
<organism evidence="2">
    <name type="scientific">Lepeophtheirus salmonis</name>
    <name type="common">Salmon louse</name>
    <name type="synonym">Caligus salmonis</name>
    <dbReference type="NCBI Taxonomy" id="72036"/>
    <lineage>
        <taxon>Eukaryota</taxon>
        <taxon>Metazoa</taxon>
        <taxon>Ecdysozoa</taxon>
        <taxon>Arthropoda</taxon>
        <taxon>Crustacea</taxon>
        <taxon>Multicrustacea</taxon>
        <taxon>Hexanauplia</taxon>
        <taxon>Copepoda</taxon>
        <taxon>Siphonostomatoida</taxon>
        <taxon>Caligidae</taxon>
        <taxon>Lepeophtheirus</taxon>
    </lineage>
</organism>
<evidence type="ECO:0000256" key="1">
    <source>
        <dbReference type="SAM" id="MobiDB-lite"/>
    </source>
</evidence>